<evidence type="ECO:0000313" key="2">
    <source>
        <dbReference type="EnsemblPlants" id="KEH39365"/>
    </source>
</evidence>
<name>A0A072VMN1_MEDTR</name>
<reference evidence="1 3" key="2">
    <citation type="journal article" date="2014" name="BMC Genomics">
        <title>An improved genome release (version Mt4.0) for the model legume Medicago truncatula.</title>
        <authorList>
            <person name="Tang H."/>
            <person name="Krishnakumar V."/>
            <person name="Bidwell S."/>
            <person name="Rosen B."/>
            <person name="Chan A."/>
            <person name="Zhou S."/>
            <person name="Gentzbittel L."/>
            <person name="Childs K.L."/>
            <person name="Yandell M."/>
            <person name="Gundlach H."/>
            <person name="Mayer K.F."/>
            <person name="Schwartz D.C."/>
            <person name="Town C.D."/>
        </authorList>
    </citation>
    <scope>GENOME REANNOTATION</scope>
    <source>
        <strain evidence="1">A17</strain>
        <strain evidence="2 3">cv. Jemalong A17</strain>
    </source>
</reference>
<reference evidence="1 3" key="1">
    <citation type="journal article" date="2011" name="Nature">
        <title>The Medicago genome provides insight into the evolution of rhizobial symbioses.</title>
        <authorList>
            <person name="Young N.D."/>
            <person name="Debelle F."/>
            <person name="Oldroyd G.E."/>
            <person name="Geurts R."/>
            <person name="Cannon S.B."/>
            <person name="Udvardi M.K."/>
            <person name="Benedito V.A."/>
            <person name="Mayer K.F."/>
            <person name="Gouzy J."/>
            <person name="Schoof H."/>
            <person name="Van de Peer Y."/>
            <person name="Proost S."/>
            <person name="Cook D.R."/>
            <person name="Meyers B.C."/>
            <person name="Spannagl M."/>
            <person name="Cheung F."/>
            <person name="De Mita S."/>
            <person name="Krishnakumar V."/>
            <person name="Gundlach H."/>
            <person name="Zhou S."/>
            <person name="Mudge J."/>
            <person name="Bharti A.K."/>
            <person name="Murray J.D."/>
            <person name="Naoumkina M.A."/>
            <person name="Rosen B."/>
            <person name="Silverstein K.A."/>
            <person name="Tang H."/>
            <person name="Rombauts S."/>
            <person name="Zhao P.X."/>
            <person name="Zhou P."/>
            <person name="Barbe V."/>
            <person name="Bardou P."/>
            <person name="Bechner M."/>
            <person name="Bellec A."/>
            <person name="Berger A."/>
            <person name="Berges H."/>
            <person name="Bidwell S."/>
            <person name="Bisseling T."/>
            <person name="Choisne N."/>
            <person name="Couloux A."/>
            <person name="Denny R."/>
            <person name="Deshpande S."/>
            <person name="Dai X."/>
            <person name="Doyle J.J."/>
            <person name="Dudez A.M."/>
            <person name="Farmer A.D."/>
            <person name="Fouteau S."/>
            <person name="Franken C."/>
            <person name="Gibelin C."/>
            <person name="Gish J."/>
            <person name="Goldstein S."/>
            <person name="Gonzalez A.J."/>
            <person name="Green P.J."/>
            <person name="Hallab A."/>
            <person name="Hartog M."/>
            <person name="Hua A."/>
            <person name="Humphray S.J."/>
            <person name="Jeong D.H."/>
            <person name="Jing Y."/>
            <person name="Jocker A."/>
            <person name="Kenton S.M."/>
            <person name="Kim D.J."/>
            <person name="Klee K."/>
            <person name="Lai H."/>
            <person name="Lang C."/>
            <person name="Lin S."/>
            <person name="Macmil S.L."/>
            <person name="Magdelenat G."/>
            <person name="Matthews L."/>
            <person name="McCorrison J."/>
            <person name="Monaghan E.L."/>
            <person name="Mun J.H."/>
            <person name="Najar F.Z."/>
            <person name="Nicholson C."/>
            <person name="Noirot C."/>
            <person name="O'Bleness M."/>
            <person name="Paule C.R."/>
            <person name="Poulain J."/>
            <person name="Prion F."/>
            <person name="Qin B."/>
            <person name="Qu C."/>
            <person name="Retzel E.F."/>
            <person name="Riddle C."/>
            <person name="Sallet E."/>
            <person name="Samain S."/>
            <person name="Samson N."/>
            <person name="Sanders I."/>
            <person name="Saurat O."/>
            <person name="Scarpelli C."/>
            <person name="Schiex T."/>
            <person name="Segurens B."/>
            <person name="Severin A.J."/>
            <person name="Sherrier D.J."/>
            <person name="Shi R."/>
            <person name="Sims S."/>
            <person name="Singer S.R."/>
            <person name="Sinharoy S."/>
            <person name="Sterck L."/>
            <person name="Viollet A."/>
            <person name="Wang B.B."/>
            <person name="Wang K."/>
            <person name="Wang M."/>
            <person name="Wang X."/>
            <person name="Warfsmann J."/>
            <person name="Weissenbach J."/>
            <person name="White D.D."/>
            <person name="White J.D."/>
            <person name="Wiley G.B."/>
            <person name="Wincker P."/>
            <person name="Xing Y."/>
            <person name="Yang L."/>
            <person name="Yao Z."/>
            <person name="Ying F."/>
            <person name="Zhai J."/>
            <person name="Zhou L."/>
            <person name="Zuber A."/>
            <person name="Denarie J."/>
            <person name="Dixon R.A."/>
            <person name="May G.D."/>
            <person name="Schwartz D.C."/>
            <person name="Rogers J."/>
            <person name="Quetier F."/>
            <person name="Town C.D."/>
            <person name="Roe B.A."/>
        </authorList>
    </citation>
    <scope>NUCLEOTIDE SEQUENCE [LARGE SCALE GENOMIC DNA]</scope>
    <source>
        <strain evidence="1">A17</strain>
        <strain evidence="2 3">cv. Jemalong A17</strain>
    </source>
</reference>
<dbReference type="EMBL" id="CM001218">
    <property type="protein sequence ID" value="KEH39365.1"/>
    <property type="molecule type" value="Genomic_DNA"/>
</dbReference>
<reference evidence="2" key="3">
    <citation type="submission" date="2015-04" db="UniProtKB">
        <authorList>
            <consortium name="EnsemblPlants"/>
        </authorList>
    </citation>
    <scope>IDENTIFICATION</scope>
    <source>
        <strain evidence="2">cv. Jemalong A17</strain>
    </source>
</reference>
<accession>A0A072VMN1</accession>
<organism evidence="1 3">
    <name type="scientific">Medicago truncatula</name>
    <name type="common">Barrel medic</name>
    <name type="synonym">Medicago tribuloides</name>
    <dbReference type="NCBI Taxonomy" id="3880"/>
    <lineage>
        <taxon>Eukaryota</taxon>
        <taxon>Viridiplantae</taxon>
        <taxon>Streptophyta</taxon>
        <taxon>Embryophyta</taxon>
        <taxon>Tracheophyta</taxon>
        <taxon>Spermatophyta</taxon>
        <taxon>Magnoliopsida</taxon>
        <taxon>eudicotyledons</taxon>
        <taxon>Gunneridae</taxon>
        <taxon>Pentapetalae</taxon>
        <taxon>rosids</taxon>
        <taxon>fabids</taxon>
        <taxon>Fabales</taxon>
        <taxon>Fabaceae</taxon>
        <taxon>Papilionoideae</taxon>
        <taxon>50 kb inversion clade</taxon>
        <taxon>NPAAA clade</taxon>
        <taxon>Hologalegina</taxon>
        <taxon>IRL clade</taxon>
        <taxon>Trifolieae</taxon>
        <taxon>Medicago</taxon>
    </lineage>
</organism>
<dbReference type="HOGENOM" id="CLU_2546037_0_0_1"/>
<sequence length="83" mass="9654">MEHGLSFSAFMLAHIKSCITSFHLREENLRNHIHIILEMEKDQYGTEAKLFRIYARSQQVLHHNGPLLMTSFFSGFSVIIGYN</sequence>
<dbReference type="Proteomes" id="UP000002051">
    <property type="component" value="Chromosome 2"/>
</dbReference>
<dbReference type="EnsemblPlants" id="KEH39365">
    <property type="protein sequence ID" value="KEH39365"/>
    <property type="gene ID" value="MTR_2g095090"/>
</dbReference>
<dbReference type="AlphaFoldDB" id="A0A072VMN1"/>
<evidence type="ECO:0000313" key="1">
    <source>
        <dbReference type="EMBL" id="KEH39365.1"/>
    </source>
</evidence>
<proteinExistence type="predicted"/>
<evidence type="ECO:0000313" key="3">
    <source>
        <dbReference type="Proteomes" id="UP000002051"/>
    </source>
</evidence>
<gene>
    <name evidence="1" type="ordered locus">MTR_2g095090</name>
</gene>
<protein>
    <submittedName>
        <fullName evidence="1 2">Uncharacterized protein</fullName>
    </submittedName>
</protein>
<keyword evidence="3" id="KW-1185">Reference proteome</keyword>